<gene>
    <name evidence="1" type="ORF">EZ449_08240</name>
</gene>
<name>A0A4V2MN09_9SPHI</name>
<keyword evidence="2" id="KW-1185">Reference proteome</keyword>
<comment type="caution">
    <text evidence="1">The sequence shown here is derived from an EMBL/GenBank/DDBJ whole genome shotgun (WGS) entry which is preliminary data.</text>
</comment>
<dbReference type="OrthoDB" id="1366124at2"/>
<evidence type="ECO:0000313" key="1">
    <source>
        <dbReference type="EMBL" id="TCD10858.1"/>
    </source>
</evidence>
<dbReference type="AlphaFoldDB" id="A0A4V2MN09"/>
<dbReference type="EMBL" id="SJSN01000005">
    <property type="protein sequence ID" value="TCD10858.1"/>
    <property type="molecule type" value="Genomic_DNA"/>
</dbReference>
<dbReference type="Proteomes" id="UP000291485">
    <property type="component" value="Unassembled WGS sequence"/>
</dbReference>
<sequence>MYRLDRTAFKAQTAVEASKSHAEYYRTLTWQERLQIANYLNSIAYNFPEDNPPRMDKTKFSVRAMNK</sequence>
<reference evidence="1 2" key="1">
    <citation type="submission" date="2019-02" db="EMBL/GenBank/DDBJ databases">
        <title>Pedobacter sp. RP-3-11 sp. nov., isolated from Arctic soil.</title>
        <authorList>
            <person name="Dahal R.H."/>
        </authorList>
    </citation>
    <scope>NUCLEOTIDE SEQUENCE [LARGE SCALE GENOMIC DNA]</scope>
    <source>
        <strain evidence="1 2">RP-3-11</strain>
    </source>
</reference>
<proteinExistence type="predicted"/>
<dbReference type="RefSeq" id="WP_131557548.1">
    <property type="nucleotide sequence ID" value="NZ_SJSN01000005.1"/>
</dbReference>
<evidence type="ECO:0000313" key="2">
    <source>
        <dbReference type="Proteomes" id="UP000291485"/>
    </source>
</evidence>
<organism evidence="1 2">
    <name type="scientific">Pedobacter frigidisoli</name>
    <dbReference type="NCBI Taxonomy" id="2530455"/>
    <lineage>
        <taxon>Bacteria</taxon>
        <taxon>Pseudomonadati</taxon>
        <taxon>Bacteroidota</taxon>
        <taxon>Sphingobacteriia</taxon>
        <taxon>Sphingobacteriales</taxon>
        <taxon>Sphingobacteriaceae</taxon>
        <taxon>Pedobacter</taxon>
    </lineage>
</organism>
<protein>
    <submittedName>
        <fullName evidence="1">Uncharacterized protein</fullName>
    </submittedName>
</protein>
<accession>A0A4V2MN09</accession>